<organism evidence="2 3">
    <name type="scientific">Penicillium ucsense</name>
    <dbReference type="NCBI Taxonomy" id="2839758"/>
    <lineage>
        <taxon>Eukaryota</taxon>
        <taxon>Fungi</taxon>
        <taxon>Dikarya</taxon>
        <taxon>Ascomycota</taxon>
        <taxon>Pezizomycotina</taxon>
        <taxon>Eurotiomycetes</taxon>
        <taxon>Eurotiomycetidae</taxon>
        <taxon>Eurotiales</taxon>
        <taxon>Aspergillaceae</taxon>
        <taxon>Penicillium</taxon>
    </lineage>
</organism>
<dbReference type="OrthoDB" id="542013at2759"/>
<evidence type="ECO:0000256" key="1">
    <source>
        <dbReference type="ARBA" id="ARBA00023002"/>
    </source>
</evidence>
<keyword evidence="1" id="KW-0560">Oxidoreductase</keyword>
<keyword evidence="3" id="KW-1185">Reference proteome</keyword>
<accession>A0A8J8W965</accession>
<dbReference type="InterPro" id="IPR002347">
    <property type="entry name" value="SDR_fam"/>
</dbReference>
<evidence type="ECO:0000313" key="2">
    <source>
        <dbReference type="EMBL" id="KAF7719065.1"/>
    </source>
</evidence>
<evidence type="ECO:0000313" key="3">
    <source>
        <dbReference type="Proteomes" id="UP000631181"/>
    </source>
</evidence>
<proteinExistence type="predicted"/>
<reference evidence="2" key="1">
    <citation type="journal article" date="2020" name="Front. Microbiol.">
        <title>Gene regulatory networks of Penicillium echinulatum 2HH and Penicillium oxalicum 114-2 inferred by a computational biology approach.</title>
        <authorList>
            <person name="Lenz A.R."/>
            <person name="Galan-Vasquez E."/>
            <person name="Balbinot E."/>
            <person name="De Abreu F.P."/>
            <person name="De Oliveira N.S."/>
            <person name="Da Rosa L.O."/>
            <person name="De Avila E Silva S."/>
            <person name="Camassola M."/>
            <person name="Dillon A.J.P."/>
            <person name="Perez-Rueda E."/>
        </authorList>
    </citation>
    <scope>NUCLEOTIDE SEQUENCE</scope>
    <source>
        <strain evidence="2">S1M29</strain>
    </source>
</reference>
<comment type="caution">
    <text evidence="2">The sequence shown here is derived from an EMBL/GenBank/DDBJ whole genome shotgun (WGS) entry which is preliminary data.</text>
</comment>
<gene>
    <name evidence="2" type="ORF">PECM_008575</name>
</gene>
<dbReference type="EMBL" id="WIWV01000009">
    <property type="protein sequence ID" value="KAF7719065.1"/>
    <property type="molecule type" value="Genomic_DNA"/>
</dbReference>
<protein>
    <submittedName>
        <fullName evidence="2">Uncharacterized protein</fullName>
    </submittedName>
</protein>
<dbReference type="PANTHER" id="PTHR43157:SF67">
    <property type="entry name" value="DEHYDROGENASE_REDUCTASE FAMILY PROTEIN, PUTATIVE (AFU_ORTHOLOGUE AFUA_3G02580)-RELATED"/>
    <property type="match status" value="1"/>
</dbReference>
<dbReference type="Pfam" id="PF00106">
    <property type="entry name" value="adh_short"/>
    <property type="match status" value="1"/>
</dbReference>
<dbReference type="PANTHER" id="PTHR43157">
    <property type="entry name" value="PHOSPHATIDYLINOSITOL-GLYCAN BIOSYNTHESIS CLASS F PROTEIN-RELATED"/>
    <property type="match status" value="1"/>
</dbReference>
<dbReference type="SUPFAM" id="SSF51735">
    <property type="entry name" value="NAD(P)-binding Rossmann-fold domains"/>
    <property type="match status" value="1"/>
</dbReference>
<sequence length="320" mass="35291">MAFLYSQLFVRPPYPTQSFEGQTVLVTGSNVGLGFEAARHIARLGAARVILGVRNVSAGEKAKEHIEASTGRSGVCEVWEVDLASNKSTIAFGDRINQLPRLDAAILNAAVATEQFDLVEDYERTITINVINTLLMGLMILPRLKATGKEFSTTQPRLEFVVSEVHAWVNFTEWKESDTPMKVVSDPTKAKMAERYMLSKLLEVLLVQEVASRTRASDVVITMVNPGLCHSALNRERNWQLAMLKTVLARTTEVGSRTLVAGISTGVEGHGSYMSDSQVCNTALSPFVRSDEGRAARLKLWKELTTILEQVRPGILDNLQ</sequence>
<dbReference type="Proteomes" id="UP000631181">
    <property type="component" value="Unassembled WGS sequence"/>
</dbReference>
<dbReference type="InterPro" id="IPR036291">
    <property type="entry name" value="NAD(P)-bd_dom_sf"/>
</dbReference>
<dbReference type="Gene3D" id="3.40.50.720">
    <property type="entry name" value="NAD(P)-binding Rossmann-like Domain"/>
    <property type="match status" value="1"/>
</dbReference>
<dbReference type="GO" id="GO:0016491">
    <property type="term" value="F:oxidoreductase activity"/>
    <property type="evidence" value="ECO:0007669"/>
    <property type="project" value="UniProtKB-KW"/>
</dbReference>
<dbReference type="AlphaFoldDB" id="A0A8J8W965"/>
<name>A0A8J8W965_9EURO</name>